<keyword evidence="7" id="KW-1185">Reference proteome</keyword>
<comment type="similarity">
    <text evidence="5">Belongs to the dTDP-4-dehydrorhamnose 3,5-epimerase family.</text>
</comment>
<comment type="caution">
    <text evidence="6">The sequence shown here is derived from an EMBL/GenBank/DDBJ whole genome shotgun (WGS) entry which is preliminary data.</text>
</comment>
<dbReference type="Gene3D" id="2.60.120.10">
    <property type="entry name" value="Jelly Rolls"/>
    <property type="match status" value="1"/>
</dbReference>
<comment type="catalytic activity">
    <reaction evidence="1 5">
        <text>dTDP-4-dehydro-6-deoxy-alpha-D-glucose = dTDP-4-dehydro-beta-L-rhamnose</text>
        <dbReference type="Rhea" id="RHEA:16969"/>
        <dbReference type="ChEBI" id="CHEBI:57649"/>
        <dbReference type="ChEBI" id="CHEBI:62830"/>
        <dbReference type="EC" id="5.1.3.13"/>
    </reaction>
</comment>
<dbReference type="Pfam" id="PF00908">
    <property type="entry name" value="dTDP_sugar_isom"/>
    <property type="match status" value="1"/>
</dbReference>
<keyword evidence="5 6" id="KW-0413">Isomerase</keyword>
<dbReference type="EC" id="5.1.3.13" evidence="3 5"/>
<evidence type="ECO:0000256" key="4">
    <source>
        <dbReference type="ARBA" id="ARBA00019595"/>
    </source>
</evidence>
<evidence type="ECO:0000256" key="3">
    <source>
        <dbReference type="ARBA" id="ARBA00012098"/>
    </source>
</evidence>
<proteinExistence type="inferred from homology"/>
<comment type="function">
    <text evidence="2 5">Catalyzes the epimerization of the C3' and C5'positions of dTDP-6-deoxy-D-xylo-4-hexulose, forming dTDP-6-deoxy-L-lyxo-4-hexulose.</text>
</comment>
<comment type="pathway">
    <text evidence="5">Carbohydrate biosynthesis; dTDP-L-rhamnose biosynthesis.</text>
</comment>
<dbReference type="CDD" id="cd00438">
    <property type="entry name" value="cupin_RmlC"/>
    <property type="match status" value="1"/>
</dbReference>
<dbReference type="Proteomes" id="UP001259572">
    <property type="component" value="Unassembled WGS sequence"/>
</dbReference>
<protein>
    <recommendedName>
        <fullName evidence="4 5">dTDP-4-dehydrorhamnose 3,5-epimerase</fullName>
        <ecNumber evidence="3 5">5.1.3.13</ecNumber>
    </recommendedName>
    <alternativeName>
        <fullName evidence="5">Thymidine diphospho-4-keto-rhamnose 3,5-epimerase</fullName>
    </alternativeName>
</protein>
<dbReference type="InterPro" id="IPR011051">
    <property type="entry name" value="RmlC_Cupin_sf"/>
</dbReference>
<dbReference type="RefSeq" id="WP_315726782.1">
    <property type="nucleotide sequence ID" value="NZ_JAVUPU010000005.1"/>
</dbReference>
<dbReference type="InterPro" id="IPR000888">
    <property type="entry name" value="RmlC-like"/>
</dbReference>
<sequence length="187" mass="20722">MLDVRALALDGVFEIRPRRHGDDRGFFSEVWSREAMGAAGLHHDFVQDNHSYSAARGVLRGLHFQLPPAAQDKLVRVSRGAIFDVAVDIRKGSPTFGKWVGLTLSADLWNQILVPQGFAHGFVTLEPDTEVQYKVSAPYRAEADRAIRFDDPDIGIDWPVPAAEIILSSKDRDAASLAGTDTGFHWR</sequence>
<gene>
    <name evidence="6" type="primary">rfbC</name>
    <name evidence="6" type="ORF">RQX22_12105</name>
</gene>
<name>A0ABU3Q9S6_9SPHN</name>
<dbReference type="GO" id="GO:0008830">
    <property type="term" value="F:dTDP-4-dehydrorhamnose 3,5-epimerase activity"/>
    <property type="evidence" value="ECO:0007669"/>
    <property type="project" value="UniProtKB-EC"/>
</dbReference>
<dbReference type="SUPFAM" id="SSF51182">
    <property type="entry name" value="RmlC-like cupins"/>
    <property type="match status" value="1"/>
</dbReference>
<dbReference type="NCBIfam" id="TIGR01221">
    <property type="entry name" value="rmlC"/>
    <property type="match status" value="1"/>
</dbReference>
<dbReference type="PANTHER" id="PTHR21047:SF2">
    <property type="entry name" value="THYMIDINE DIPHOSPHO-4-KETO-RHAMNOSE 3,5-EPIMERASE"/>
    <property type="match status" value="1"/>
</dbReference>
<accession>A0ABU3Q9S6</accession>
<comment type="subunit">
    <text evidence="5">Homodimer.</text>
</comment>
<evidence type="ECO:0000313" key="7">
    <source>
        <dbReference type="Proteomes" id="UP001259572"/>
    </source>
</evidence>
<evidence type="ECO:0000256" key="2">
    <source>
        <dbReference type="ARBA" id="ARBA00001997"/>
    </source>
</evidence>
<dbReference type="PANTHER" id="PTHR21047">
    <property type="entry name" value="DTDP-6-DEOXY-D-GLUCOSE-3,5 EPIMERASE"/>
    <property type="match status" value="1"/>
</dbReference>
<dbReference type="InterPro" id="IPR014710">
    <property type="entry name" value="RmlC-like_jellyroll"/>
</dbReference>
<evidence type="ECO:0000256" key="5">
    <source>
        <dbReference type="RuleBase" id="RU364069"/>
    </source>
</evidence>
<reference evidence="6 7" key="1">
    <citation type="submission" date="2023-05" db="EMBL/GenBank/DDBJ databases">
        <authorList>
            <person name="Guo Y."/>
        </authorList>
    </citation>
    <scope>NUCLEOTIDE SEQUENCE [LARGE SCALE GENOMIC DNA]</scope>
    <source>
        <strain evidence="6 7">GR2756</strain>
    </source>
</reference>
<organism evidence="6 7">
    <name type="scientific">Sphingosinicella rhizophila</name>
    <dbReference type="NCBI Taxonomy" id="3050082"/>
    <lineage>
        <taxon>Bacteria</taxon>
        <taxon>Pseudomonadati</taxon>
        <taxon>Pseudomonadota</taxon>
        <taxon>Alphaproteobacteria</taxon>
        <taxon>Sphingomonadales</taxon>
        <taxon>Sphingosinicellaceae</taxon>
        <taxon>Sphingosinicella</taxon>
    </lineage>
</organism>
<evidence type="ECO:0000313" key="6">
    <source>
        <dbReference type="EMBL" id="MDT9599695.1"/>
    </source>
</evidence>
<dbReference type="EMBL" id="JAVUPU010000005">
    <property type="protein sequence ID" value="MDT9599695.1"/>
    <property type="molecule type" value="Genomic_DNA"/>
</dbReference>
<evidence type="ECO:0000256" key="1">
    <source>
        <dbReference type="ARBA" id="ARBA00001298"/>
    </source>
</evidence>